<reference evidence="2 3" key="1">
    <citation type="submission" date="2019-05" db="EMBL/GenBank/DDBJ databases">
        <title>Another draft genome of Portunus trituberculatus and its Hox gene families provides insights of decapod evolution.</title>
        <authorList>
            <person name="Jeong J.-H."/>
            <person name="Song I."/>
            <person name="Kim S."/>
            <person name="Choi T."/>
            <person name="Kim D."/>
            <person name="Ryu S."/>
            <person name="Kim W."/>
        </authorList>
    </citation>
    <scope>NUCLEOTIDE SEQUENCE [LARGE SCALE GENOMIC DNA]</scope>
    <source>
        <tissue evidence="2">Muscle</tissue>
    </source>
</reference>
<evidence type="ECO:0000256" key="1">
    <source>
        <dbReference type="SAM" id="MobiDB-lite"/>
    </source>
</evidence>
<dbReference type="EMBL" id="VSRR010033734">
    <property type="protein sequence ID" value="MPC71894.1"/>
    <property type="molecule type" value="Genomic_DNA"/>
</dbReference>
<feature type="region of interest" description="Disordered" evidence="1">
    <location>
        <begin position="1"/>
        <end position="26"/>
    </location>
</feature>
<evidence type="ECO:0000313" key="3">
    <source>
        <dbReference type="Proteomes" id="UP000324222"/>
    </source>
</evidence>
<dbReference type="AlphaFoldDB" id="A0A5B7HU00"/>
<comment type="caution">
    <text evidence="2">The sequence shown here is derived from an EMBL/GenBank/DDBJ whole genome shotgun (WGS) entry which is preliminary data.</text>
</comment>
<feature type="compositionally biased region" description="Basic residues" evidence="1">
    <location>
        <begin position="1"/>
        <end position="10"/>
    </location>
</feature>
<organism evidence="2 3">
    <name type="scientific">Portunus trituberculatus</name>
    <name type="common">Swimming crab</name>
    <name type="synonym">Neptunus trituberculatus</name>
    <dbReference type="NCBI Taxonomy" id="210409"/>
    <lineage>
        <taxon>Eukaryota</taxon>
        <taxon>Metazoa</taxon>
        <taxon>Ecdysozoa</taxon>
        <taxon>Arthropoda</taxon>
        <taxon>Crustacea</taxon>
        <taxon>Multicrustacea</taxon>
        <taxon>Malacostraca</taxon>
        <taxon>Eumalacostraca</taxon>
        <taxon>Eucarida</taxon>
        <taxon>Decapoda</taxon>
        <taxon>Pleocyemata</taxon>
        <taxon>Brachyura</taxon>
        <taxon>Eubrachyura</taxon>
        <taxon>Portunoidea</taxon>
        <taxon>Portunidae</taxon>
        <taxon>Portuninae</taxon>
        <taxon>Portunus</taxon>
    </lineage>
</organism>
<gene>
    <name evidence="2" type="ORF">E2C01_066185</name>
</gene>
<dbReference type="Proteomes" id="UP000324222">
    <property type="component" value="Unassembled WGS sequence"/>
</dbReference>
<proteinExistence type="predicted"/>
<accession>A0A5B7HU00</accession>
<protein>
    <submittedName>
        <fullName evidence="2">Uncharacterized protein</fullName>
    </submittedName>
</protein>
<sequence length="26" mass="2738">MRTRRKKWAGRGRGGGGREPIAGGGL</sequence>
<feature type="compositionally biased region" description="Gly residues" evidence="1">
    <location>
        <begin position="11"/>
        <end position="26"/>
    </location>
</feature>
<name>A0A5B7HU00_PORTR</name>
<evidence type="ECO:0000313" key="2">
    <source>
        <dbReference type="EMBL" id="MPC71894.1"/>
    </source>
</evidence>
<keyword evidence="3" id="KW-1185">Reference proteome</keyword>